<dbReference type="Pfam" id="PF13847">
    <property type="entry name" value="Methyltransf_31"/>
    <property type="match status" value="1"/>
</dbReference>
<dbReference type="OrthoDB" id="9811000at2"/>
<dbReference type="GO" id="GO:0008168">
    <property type="term" value="F:methyltransferase activity"/>
    <property type="evidence" value="ECO:0007669"/>
    <property type="project" value="UniProtKB-KW"/>
</dbReference>
<dbReference type="HOGENOM" id="CLU_073559_0_0_7"/>
<evidence type="ECO:0000259" key="1">
    <source>
        <dbReference type="Pfam" id="PF13847"/>
    </source>
</evidence>
<protein>
    <submittedName>
        <fullName evidence="2">SAM-dependent methyltransferases</fullName>
    </submittedName>
</protein>
<dbReference type="GO" id="GO:0032259">
    <property type="term" value="P:methylation"/>
    <property type="evidence" value="ECO:0007669"/>
    <property type="project" value="UniProtKB-KW"/>
</dbReference>
<keyword evidence="2" id="KW-0489">Methyltransferase</keyword>
<evidence type="ECO:0000313" key="3">
    <source>
        <dbReference type="Proteomes" id="UP000002430"/>
    </source>
</evidence>
<feature type="domain" description="Methyltransferase" evidence="1">
    <location>
        <begin position="38"/>
        <end position="168"/>
    </location>
</feature>
<accession>Q1MS25</accession>
<dbReference type="STRING" id="363253.LI0144"/>
<dbReference type="AlphaFoldDB" id="Q1MS25"/>
<dbReference type="Gene3D" id="3.40.50.150">
    <property type="entry name" value="Vaccinia Virus protein VP39"/>
    <property type="match status" value="1"/>
</dbReference>
<dbReference type="SUPFAM" id="SSF53335">
    <property type="entry name" value="S-adenosyl-L-methionine-dependent methyltransferases"/>
    <property type="match status" value="1"/>
</dbReference>
<dbReference type="eggNOG" id="COG0500">
    <property type="taxonomic scope" value="Bacteria"/>
</dbReference>
<keyword evidence="3" id="KW-1185">Reference proteome</keyword>
<dbReference type="PANTHER" id="PTHR43861">
    <property type="entry name" value="TRANS-ACONITATE 2-METHYLTRANSFERASE-RELATED"/>
    <property type="match status" value="1"/>
</dbReference>
<name>Q1MS25_LAWIP</name>
<dbReference type="KEGG" id="lip:LI0144"/>
<gene>
    <name evidence="2" type="ordered locus">LI0144</name>
</gene>
<dbReference type="RefSeq" id="WP_011526227.1">
    <property type="nucleotide sequence ID" value="NC_008011.1"/>
</dbReference>
<reference evidence="2 3" key="1">
    <citation type="submission" date="2005-11" db="EMBL/GenBank/DDBJ databases">
        <title>The complete genome sequence of Lawsonia intracellularis: the causative agent of proliferative enteropathy.</title>
        <authorList>
            <person name="Kaur K."/>
            <person name="Zhang Q."/>
            <person name="Beckler D."/>
            <person name="Munir S."/>
            <person name="Li L."/>
            <person name="Kinsley K."/>
            <person name="Herron L."/>
            <person name="Peterson A."/>
            <person name="May B."/>
            <person name="Singh S."/>
            <person name="Gebhart C."/>
            <person name="Kapur V."/>
        </authorList>
    </citation>
    <scope>NUCLEOTIDE SEQUENCE [LARGE SCALE GENOMIC DNA]</scope>
    <source>
        <strain evidence="2 3">PHE/MN1-00</strain>
    </source>
</reference>
<dbReference type="EMBL" id="AM180252">
    <property type="protein sequence ID" value="CAJ54200.1"/>
    <property type="molecule type" value="Genomic_DNA"/>
</dbReference>
<dbReference type="CDD" id="cd02440">
    <property type="entry name" value="AdoMet_MTases"/>
    <property type="match status" value="1"/>
</dbReference>
<dbReference type="InterPro" id="IPR029063">
    <property type="entry name" value="SAM-dependent_MTases_sf"/>
</dbReference>
<proteinExistence type="predicted"/>
<organism evidence="2 3">
    <name type="scientific">Lawsonia intracellularis (strain PHE/MN1-00)</name>
    <dbReference type="NCBI Taxonomy" id="363253"/>
    <lineage>
        <taxon>Bacteria</taxon>
        <taxon>Pseudomonadati</taxon>
        <taxon>Thermodesulfobacteriota</taxon>
        <taxon>Desulfovibrionia</taxon>
        <taxon>Desulfovibrionales</taxon>
        <taxon>Desulfovibrionaceae</taxon>
        <taxon>Lawsonia</taxon>
    </lineage>
</organism>
<evidence type="ECO:0000313" key="2">
    <source>
        <dbReference type="EMBL" id="CAJ54200.1"/>
    </source>
</evidence>
<sequence>MKKYLFEAFDGLNRLAPGSTESTQQAIKLLPADFLPKKILDIGCGVGESTLLLAKHFSNAEIIAIDNNQQYINELESKATNNIKPKVMSMFEMDFEPESFDLIWSEGSIYIAGFQTGLKDWKKFLKNNGYFVCSEISWLIDQYSDASKYFWNEAYPEIDTIENNLQKIQSAGYKVLGHFVLPKSNWKENYYAPLQKNLERMKTTYNNDEKAQQVIALIQSEIDLYKENSDDYSYVFYIMKKI</sequence>
<dbReference type="Proteomes" id="UP000002430">
    <property type="component" value="Chromosome"/>
</dbReference>
<dbReference type="InterPro" id="IPR025714">
    <property type="entry name" value="Methyltranfer_dom"/>
</dbReference>
<keyword evidence="2" id="KW-0808">Transferase</keyword>